<keyword evidence="2" id="KW-0732">Signal</keyword>
<keyword evidence="4" id="KW-1185">Reference proteome</keyword>
<proteinExistence type="predicted"/>
<dbReference type="AlphaFoldDB" id="A0A1W2TWL2"/>
<evidence type="ECO:0000313" key="3">
    <source>
        <dbReference type="EMBL" id="GAP93074.2"/>
    </source>
</evidence>
<reference evidence="3" key="1">
    <citation type="submission" date="2016-03" db="EMBL/GenBank/DDBJ databases">
        <title>Draft genome sequence of Rosellinia necatrix.</title>
        <authorList>
            <person name="Kanematsu S."/>
        </authorList>
    </citation>
    <scope>NUCLEOTIDE SEQUENCE [LARGE SCALE GENOMIC DNA]</scope>
    <source>
        <strain evidence="3">W97</strain>
    </source>
</reference>
<sequence>MRLMLSMPLALVLLTPSCVADSVQGDWVFPQTPDYSTIIQLGREYKIQWAAGLGSWFQYYCADCDTAAVDLWATGSSNFNHEHKIACELFTTPNRSLNIRILTARPASVNVNSTLSVNWTATFPASELSDSPTWVFRFVPKGKDPASTTEQISSSIFVITDPDPVSSSPSTSPSSTPFYSPSTSSTPPTSTSLIMTTSAVTGTETTTPPQSNSELSTGAKAGIGVGSAVGAITLFTLGWILARRYGSKGNAPTPSETEDHAKAPQEVHGTASQPAYLNSPPHAYSGQGYAPMSTDVHELGEPRNPGIEMPAN</sequence>
<organism evidence="3">
    <name type="scientific">Rosellinia necatrix</name>
    <name type="common">White root-rot fungus</name>
    <dbReference type="NCBI Taxonomy" id="77044"/>
    <lineage>
        <taxon>Eukaryota</taxon>
        <taxon>Fungi</taxon>
        <taxon>Dikarya</taxon>
        <taxon>Ascomycota</taxon>
        <taxon>Pezizomycotina</taxon>
        <taxon>Sordariomycetes</taxon>
        <taxon>Xylariomycetidae</taxon>
        <taxon>Xylariales</taxon>
        <taxon>Xylariaceae</taxon>
        <taxon>Rosellinia</taxon>
    </lineage>
</organism>
<feature type="chain" id="PRO_5010741925" evidence="2">
    <location>
        <begin position="21"/>
        <end position="312"/>
    </location>
</feature>
<dbReference type="Proteomes" id="UP000054516">
    <property type="component" value="Unassembled WGS sequence"/>
</dbReference>
<accession>A0A1W2TWL2</accession>
<dbReference type="OMA" id="HEHKIAC"/>
<gene>
    <name evidence="3" type="ORF">SAMD00023353_10000250</name>
</gene>
<feature type="region of interest" description="Disordered" evidence="1">
    <location>
        <begin position="160"/>
        <end position="192"/>
    </location>
</feature>
<dbReference type="OrthoDB" id="4756039at2759"/>
<feature type="region of interest" description="Disordered" evidence="1">
    <location>
        <begin position="249"/>
        <end position="312"/>
    </location>
</feature>
<feature type="signal peptide" evidence="2">
    <location>
        <begin position="1"/>
        <end position="20"/>
    </location>
</feature>
<evidence type="ECO:0000256" key="2">
    <source>
        <dbReference type="SAM" id="SignalP"/>
    </source>
</evidence>
<feature type="compositionally biased region" description="Low complexity" evidence="1">
    <location>
        <begin position="162"/>
        <end position="192"/>
    </location>
</feature>
<dbReference type="EMBL" id="DF977545">
    <property type="protein sequence ID" value="GAP93074.2"/>
    <property type="molecule type" value="Genomic_DNA"/>
</dbReference>
<name>A0A1W2TWL2_ROSNE</name>
<evidence type="ECO:0000313" key="4">
    <source>
        <dbReference type="Proteomes" id="UP000054516"/>
    </source>
</evidence>
<dbReference type="STRING" id="77044.A0A1W2TWL2"/>
<protein>
    <submittedName>
        <fullName evidence="3">Uncharacterized protein</fullName>
    </submittedName>
</protein>
<evidence type="ECO:0000256" key="1">
    <source>
        <dbReference type="SAM" id="MobiDB-lite"/>
    </source>
</evidence>